<keyword evidence="2" id="KW-1185">Reference proteome</keyword>
<dbReference type="AlphaFoldDB" id="A0A2V0NUX1"/>
<proteinExistence type="predicted"/>
<dbReference type="Proteomes" id="UP000247498">
    <property type="component" value="Unassembled WGS sequence"/>
</dbReference>
<organism evidence="1 2">
    <name type="scientific">Raphidocelis subcapitata</name>
    <dbReference type="NCBI Taxonomy" id="307507"/>
    <lineage>
        <taxon>Eukaryota</taxon>
        <taxon>Viridiplantae</taxon>
        <taxon>Chlorophyta</taxon>
        <taxon>core chlorophytes</taxon>
        <taxon>Chlorophyceae</taxon>
        <taxon>CS clade</taxon>
        <taxon>Sphaeropleales</taxon>
        <taxon>Selenastraceae</taxon>
        <taxon>Raphidocelis</taxon>
    </lineage>
</organism>
<reference evidence="1 2" key="1">
    <citation type="journal article" date="2018" name="Sci. Rep.">
        <title>Raphidocelis subcapitata (=Pseudokirchneriella subcapitata) provides an insight into genome evolution and environmental adaptations in the Sphaeropleales.</title>
        <authorList>
            <person name="Suzuki S."/>
            <person name="Yamaguchi H."/>
            <person name="Nakajima N."/>
            <person name="Kawachi M."/>
        </authorList>
    </citation>
    <scope>NUCLEOTIDE SEQUENCE [LARGE SCALE GENOMIC DNA]</scope>
    <source>
        <strain evidence="1 2">NIES-35</strain>
    </source>
</reference>
<evidence type="ECO:0000313" key="2">
    <source>
        <dbReference type="Proteomes" id="UP000247498"/>
    </source>
</evidence>
<dbReference type="EMBL" id="BDRX01000017">
    <property type="protein sequence ID" value="GBF90462.1"/>
    <property type="molecule type" value="Genomic_DNA"/>
</dbReference>
<accession>A0A2V0NUX1</accession>
<dbReference type="InParanoid" id="A0A2V0NUX1"/>
<name>A0A2V0NUX1_9CHLO</name>
<sequence length="126" mass="14025">MALEDELADALAGLGLGSEDGYDEEESVRATFEGLFAVHQGRNVPLPLLEAALQELFEKLGVSKTKFKKMLKSKGVCLRNAVVYGSFFELRLALLSEPELIVKCKQAKKYPFVKMCLIEVYAAVFY</sequence>
<comment type="caution">
    <text evidence="1">The sequence shown here is derived from an EMBL/GenBank/DDBJ whole genome shotgun (WGS) entry which is preliminary data.</text>
</comment>
<evidence type="ECO:0000313" key="1">
    <source>
        <dbReference type="EMBL" id="GBF90462.1"/>
    </source>
</evidence>
<protein>
    <submittedName>
        <fullName evidence="1">Uncharacterized protein</fullName>
    </submittedName>
</protein>
<gene>
    <name evidence="1" type="ORF">Rsub_03458</name>
</gene>